<dbReference type="SUPFAM" id="SSF53448">
    <property type="entry name" value="Nucleotide-diphospho-sugar transferases"/>
    <property type="match status" value="1"/>
</dbReference>
<dbReference type="PANTHER" id="PTHR32385:SF15">
    <property type="entry name" value="INOSITOL PHOSPHOCERAMIDE MANNOSYLTRANSFERASE 1"/>
    <property type="match status" value="1"/>
</dbReference>
<evidence type="ECO:0000256" key="1">
    <source>
        <dbReference type="ARBA" id="ARBA00022679"/>
    </source>
</evidence>
<comment type="caution">
    <text evidence="2">The sequence shown here is derived from an EMBL/GenBank/DDBJ whole genome shotgun (WGS) entry which is preliminary data.</text>
</comment>
<dbReference type="InterPro" id="IPR029044">
    <property type="entry name" value="Nucleotide-diphossugar_trans"/>
</dbReference>
<organism evidence="2">
    <name type="scientific">bioreactor metagenome</name>
    <dbReference type="NCBI Taxonomy" id="1076179"/>
    <lineage>
        <taxon>unclassified sequences</taxon>
        <taxon>metagenomes</taxon>
        <taxon>ecological metagenomes</taxon>
    </lineage>
</organism>
<dbReference type="PANTHER" id="PTHR32385">
    <property type="entry name" value="MANNOSYL PHOSPHORYLINOSITOL CERAMIDE SYNTHASE"/>
    <property type="match status" value="1"/>
</dbReference>
<dbReference type="AlphaFoldDB" id="A0A644SKH4"/>
<dbReference type="GO" id="GO:0051999">
    <property type="term" value="P:mannosyl-inositol phosphorylceramide biosynthetic process"/>
    <property type="evidence" value="ECO:0007669"/>
    <property type="project" value="TreeGrafter"/>
</dbReference>
<dbReference type="GO" id="GO:0000030">
    <property type="term" value="F:mannosyltransferase activity"/>
    <property type="evidence" value="ECO:0007669"/>
    <property type="project" value="TreeGrafter"/>
</dbReference>
<protein>
    <recommendedName>
        <fullName evidence="3">Subversion of eukaryotic traffic protein A</fullName>
    </recommendedName>
</protein>
<accession>A0A644SKH4</accession>
<dbReference type="InterPro" id="IPR007577">
    <property type="entry name" value="GlycoTrfase_DXD_sugar-bd_CS"/>
</dbReference>
<keyword evidence="1" id="KW-0808">Transferase</keyword>
<reference evidence="2" key="1">
    <citation type="submission" date="2019-08" db="EMBL/GenBank/DDBJ databases">
        <authorList>
            <person name="Kucharzyk K."/>
            <person name="Murdoch R.W."/>
            <person name="Higgins S."/>
            <person name="Loffler F."/>
        </authorList>
    </citation>
    <scope>NUCLEOTIDE SEQUENCE</scope>
</reference>
<dbReference type="Gene3D" id="3.90.550.20">
    <property type="match status" value="1"/>
</dbReference>
<evidence type="ECO:0000313" key="2">
    <source>
        <dbReference type="EMBL" id="MPL54797.1"/>
    </source>
</evidence>
<dbReference type="EMBL" id="VSSQ01000001">
    <property type="protein sequence ID" value="MPL54797.1"/>
    <property type="molecule type" value="Genomic_DNA"/>
</dbReference>
<name>A0A644SKH4_9ZZZZ</name>
<evidence type="ECO:0008006" key="3">
    <source>
        <dbReference type="Google" id="ProtNLM"/>
    </source>
</evidence>
<sequence length="267" mass="32717">MIPKIIHYCWFGEKEKPYLLQECIDTWYKLLPDYQIIEWNNSNYIPHSFYTQKAFEEKKWAFLSDYVRLEKLYEMGGIYLDTDMYLINNFSSLDLSKEIIICAEDNERLNAAFIASVKNHEFLKYCINHYDELPINKDFDYLPIPIIMTHLFKKFYNKEINFTENINTNEFLLLVKDYFYPFPYAHKHNKSNFLKYAKENTIAIHLWDHSWKEKDEFDYLKNQQYIQAFKIIFNKLFSFQKKHYIGYYHSIKDFAVNRYNFFSRNDN</sequence>
<dbReference type="InterPro" id="IPR051706">
    <property type="entry name" value="Glycosyltransferase_domain"/>
</dbReference>
<proteinExistence type="predicted"/>
<dbReference type="GO" id="GO:0016020">
    <property type="term" value="C:membrane"/>
    <property type="evidence" value="ECO:0007669"/>
    <property type="project" value="GOC"/>
</dbReference>
<gene>
    <name evidence="2" type="ORF">SDC9_00263</name>
</gene>
<dbReference type="Pfam" id="PF04488">
    <property type="entry name" value="Gly_transf_sug"/>
    <property type="match status" value="1"/>
</dbReference>